<sequence length="440" mass="47466" precursor="true">MIGSSSWRWIALVACVFGLAAVVDRASAASVPIQNVSSDDSDSDTTPTESAPVEAKGDQPAPDQSAPDGPQPDGPETDGPAPDGPEPDGPETDGPAPDGPEPDGPGTDKDEPATSAAEGELPAAANRPAQILLVVGASGTEEYEKLFSVWSQNWERVAKVSQADLTVIGGATGVVSSLLQSASELNDRDRVQQFLAKQVDATTEPLWIVIIGHGTFARDVAKFNLVGPDFSARELASWLDPIERPLVIVNTSSSSAPFINRLSKPGRVIVTATKSGSEMNFARFGEFFSSAFLSLDSDLDHDDEVSVHEAFLNASGMVRKFYESESRIATEHALIDDNGDGKGTLATMFRGVRPDKDQVDVRQIDGQRGMRITLSPNPNGLKWLPDELKQRDQIELELDKLREQKNQLSEDEYFSAIEPLMVRLARLYHDVESRATDNSP</sequence>
<evidence type="ECO:0000256" key="1">
    <source>
        <dbReference type="SAM" id="Coils"/>
    </source>
</evidence>
<gene>
    <name evidence="4" type="ORF">K227x_29070</name>
</gene>
<evidence type="ECO:0000313" key="5">
    <source>
        <dbReference type="Proteomes" id="UP000318538"/>
    </source>
</evidence>
<reference evidence="4 5" key="1">
    <citation type="submission" date="2019-02" db="EMBL/GenBank/DDBJ databases">
        <title>Deep-cultivation of Planctomycetes and their phenomic and genomic characterization uncovers novel biology.</title>
        <authorList>
            <person name="Wiegand S."/>
            <person name="Jogler M."/>
            <person name="Boedeker C."/>
            <person name="Pinto D."/>
            <person name="Vollmers J."/>
            <person name="Rivas-Marin E."/>
            <person name="Kohn T."/>
            <person name="Peeters S.H."/>
            <person name="Heuer A."/>
            <person name="Rast P."/>
            <person name="Oberbeckmann S."/>
            <person name="Bunk B."/>
            <person name="Jeske O."/>
            <person name="Meyerdierks A."/>
            <person name="Storesund J.E."/>
            <person name="Kallscheuer N."/>
            <person name="Luecker S."/>
            <person name="Lage O.M."/>
            <person name="Pohl T."/>
            <person name="Merkel B.J."/>
            <person name="Hornburger P."/>
            <person name="Mueller R.-W."/>
            <person name="Bruemmer F."/>
            <person name="Labrenz M."/>
            <person name="Spormann A.M."/>
            <person name="Op den Camp H."/>
            <person name="Overmann J."/>
            <person name="Amann R."/>
            <person name="Jetten M.S.M."/>
            <person name="Mascher T."/>
            <person name="Medema M.H."/>
            <person name="Devos D.P."/>
            <person name="Kaster A.-K."/>
            <person name="Ovreas L."/>
            <person name="Rohde M."/>
            <person name="Galperin M.Y."/>
            <person name="Jogler C."/>
        </authorList>
    </citation>
    <scope>NUCLEOTIDE SEQUENCE [LARGE SCALE GENOMIC DNA]</scope>
    <source>
        <strain evidence="4 5">K22_7</strain>
    </source>
</reference>
<keyword evidence="3" id="KW-0732">Signal</keyword>
<dbReference type="RefSeq" id="WP_218933994.1">
    <property type="nucleotide sequence ID" value="NZ_CP036525.1"/>
</dbReference>
<feature type="signal peptide" evidence="3">
    <location>
        <begin position="1"/>
        <end position="28"/>
    </location>
</feature>
<keyword evidence="5" id="KW-1185">Reference proteome</keyword>
<evidence type="ECO:0000313" key="4">
    <source>
        <dbReference type="EMBL" id="QDT04515.1"/>
    </source>
</evidence>
<accession>A0A517NBJ9</accession>
<dbReference type="AlphaFoldDB" id="A0A517NBJ9"/>
<evidence type="ECO:0000256" key="3">
    <source>
        <dbReference type="SAM" id="SignalP"/>
    </source>
</evidence>
<feature type="chain" id="PRO_5022092731" description="Caspase domain protein" evidence="3">
    <location>
        <begin position="29"/>
        <end position="440"/>
    </location>
</feature>
<organism evidence="4 5">
    <name type="scientific">Rubripirellula lacrimiformis</name>
    <dbReference type="NCBI Taxonomy" id="1930273"/>
    <lineage>
        <taxon>Bacteria</taxon>
        <taxon>Pseudomonadati</taxon>
        <taxon>Planctomycetota</taxon>
        <taxon>Planctomycetia</taxon>
        <taxon>Pirellulales</taxon>
        <taxon>Pirellulaceae</taxon>
        <taxon>Rubripirellula</taxon>
    </lineage>
</organism>
<protein>
    <recommendedName>
        <fullName evidence="6">Caspase domain protein</fullName>
    </recommendedName>
</protein>
<evidence type="ECO:0008006" key="6">
    <source>
        <dbReference type="Google" id="ProtNLM"/>
    </source>
</evidence>
<feature type="region of interest" description="Disordered" evidence="2">
    <location>
        <begin position="31"/>
        <end position="124"/>
    </location>
</feature>
<feature type="coiled-coil region" evidence="1">
    <location>
        <begin position="384"/>
        <end position="411"/>
    </location>
</feature>
<name>A0A517NBJ9_9BACT</name>
<evidence type="ECO:0000256" key="2">
    <source>
        <dbReference type="SAM" id="MobiDB-lite"/>
    </source>
</evidence>
<proteinExistence type="predicted"/>
<dbReference type="KEGG" id="rlc:K227x_29070"/>
<dbReference type="Proteomes" id="UP000318538">
    <property type="component" value="Chromosome"/>
</dbReference>
<keyword evidence="1" id="KW-0175">Coiled coil</keyword>
<dbReference type="EMBL" id="CP036525">
    <property type="protein sequence ID" value="QDT04515.1"/>
    <property type="molecule type" value="Genomic_DNA"/>
</dbReference>